<dbReference type="Gene3D" id="3.40.50.300">
    <property type="entry name" value="P-loop containing nucleotide triphosphate hydrolases"/>
    <property type="match status" value="2"/>
</dbReference>
<organism evidence="4 5">
    <name type="scientific">Bradyrhizobium stylosanthis</name>
    <dbReference type="NCBI Taxonomy" id="1803665"/>
    <lineage>
        <taxon>Bacteria</taxon>
        <taxon>Pseudomonadati</taxon>
        <taxon>Pseudomonadota</taxon>
        <taxon>Alphaproteobacteria</taxon>
        <taxon>Hyphomicrobiales</taxon>
        <taxon>Nitrobacteraceae</taxon>
        <taxon>Bradyrhizobium</taxon>
    </lineage>
</organism>
<reference evidence="4 5" key="1">
    <citation type="submission" date="2019-06" db="EMBL/GenBank/DDBJ databases">
        <title>Genomic Encyclopedia of Type Strains, Phase IV (KMG-V): Genome sequencing to study the core and pangenomes of soil and plant-associated prokaryotes.</title>
        <authorList>
            <person name="Whitman W."/>
        </authorList>
    </citation>
    <scope>NUCLEOTIDE SEQUENCE [LARGE SCALE GENOMIC DNA]</scope>
    <source>
        <strain evidence="4 5">BR 510</strain>
    </source>
</reference>
<evidence type="ECO:0000313" key="4">
    <source>
        <dbReference type="EMBL" id="TWA89388.1"/>
    </source>
</evidence>
<name>A0A560CWZ8_9BRAD</name>
<dbReference type="InterPro" id="IPR054787">
    <property type="entry name" value="TrlF_ATPase"/>
</dbReference>
<feature type="coiled-coil region" evidence="1">
    <location>
        <begin position="535"/>
        <end position="576"/>
    </location>
</feature>
<accession>A0A560CWZ8</accession>
<dbReference type="GO" id="GO:0005524">
    <property type="term" value="F:ATP binding"/>
    <property type="evidence" value="ECO:0007669"/>
    <property type="project" value="InterPro"/>
</dbReference>
<dbReference type="NCBIfam" id="NF045780">
    <property type="entry name" value="TrlF_fam_ATP"/>
    <property type="match status" value="1"/>
</dbReference>
<evidence type="ECO:0000259" key="3">
    <source>
        <dbReference type="Pfam" id="PF13476"/>
    </source>
</evidence>
<evidence type="ECO:0000256" key="1">
    <source>
        <dbReference type="SAM" id="Coils"/>
    </source>
</evidence>
<dbReference type="EMBL" id="VITK01000020">
    <property type="protein sequence ID" value="TWA89388.1"/>
    <property type="molecule type" value="Genomic_DNA"/>
</dbReference>
<dbReference type="GO" id="GO:0006302">
    <property type="term" value="P:double-strand break repair"/>
    <property type="evidence" value="ECO:0007669"/>
    <property type="project" value="InterPro"/>
</dbReference>
<dbReference type="SUPFAM" id="SSF52540">
    <property type="entry name" value="P-loop containing nucleoside triphosphate hydrolases"/>
    <property type="match status" value="1"/>
</dbReference>
<feature type="domain" description="Rad50/SbcC-type AAA" evidence="3">
    <location>
        <begin position="226"/>
        <end position="419"/>
    </location>
</feature>
<dbReference type="AlphaFoldDB" id="A0A560CWZ8"/>
<dbReference type="Pfam" id="PF13304">
    <property type="entry name" value="AAA_21"/>
    <property type="match status" value="1"/>
</dbReference>
<dbReference type="InterPro" id="IPR027417">
    <property type="entry name" value="P-loop_NTPase"/>
</dbReference>
<dbReference type="GO" id="GO:0016887">
    <property type="term" value="F:ATP hydrolysis activity"/>
    <property type="evidence" value="ECO:0007669"/>
    <property type="project" value="InterPro"/>
</dbReference>
<evidence type="ECO:0000313" key="5">
    <source>
        <dbReference type="Proteomes" id="UP000319949"/>
    </source>
</evidence>
<dbReference type="CDD" id="cd00267">
    <property type="entry name" value="ABC_ATPase"/>
    <property type="match status" value="1"/>
</dbReference>
<feature type="domain" description="ATPase AAA-type core" evidence="2">
    <location>
        <begin position="707"/>
        <end position="809"/>
    </location>
</feature>
<keyword evidence="5" id="KW-1185">Reference proteome</keyword>
<dbReference type="PANTHER" id="PTHR32182:SF22">
    <property type="entry name" value="ATP-DEPENDENT ENDONUCLEASE, OLD FAMILY-RELATED"/>
    <property type="match status" value="1"/>
</dbReference>
<dbReference type="PANTHER" id="PTHR32182">
    <property type="entry name" value="DNA REPLICATION AND REPAIR PROTEIN RECF"/>
    <property type="match status" value="1"/>
</dbReference>
<comment type="caution">
    <text evidence="4">The sequence shown here is derived from an EMBL/GenBank/DDBJ whole genome shotgun (WGS) entry which is preliminary data.</text>
</comment>
<evidence type="ECO:0000259" key="2">
    <source>
        <dbReference type="Pfam" id="PF13304"/>
    </source>
</evidence>
<proteinExistence type="predicted"/>
<protein>
    <submittedName>
        <fullName evidence="4">AAA domain-containing protein</fullName>
    </submittedName>
</protein>
<sequence length="877" mass="97524">MTFVPYVVASAVIEGGVTVLPGVEVTCADSAQCLVFIDPSCPQTTWTHLLGKLKGVSQAPANDEKTAETVVANMTILDFVEAVSSDKVLRDHCVIIPHFSDGTAHKHLNVQGHHERFASIACDGVYIEKPYSELEAGTLDKVRGNIEAWGKRRRAIIATGDNRSPTWDRLGAHECWVKLGEDTIEALRQALLADEARIAHETPELPTERIIELRVRSSLTGPDVFSISLNEGFTAIIGGRGSGKSSLLEYLRFGLGRMTKDVERADEDDYDRAAELIDDTLDPDGLVEVIIEREGLRETWQRTFQDRDTITVTTEDDQLELSIEDAQRRFRARAFPQKGLSTTMNNPLRASEQITGIAAAEQLDRRRRIDNDIDTAKRAIGTAIRNQTAFWKVQLDRRRAQGTITDLHKRLQALSQRLEKEGVSKETMDVLGQSTIYERAKGFQTLANRVRVTDTERLLALKNNFLSARISSFAGAEAFEEIRDLDEALIIARNNVMKHIDAAMADLNTLGEVYSSSLQAFEKRNTVFQVQLQQAVAAQTAHKQLLAERARLSEELAEAEAEEMRIAEEVESKKAAPAEFNAACRHLDTLLNERVRVLSEAAHKVETQSSGLLKAKHLSDPEPAEYVAAMVKLLNGCRIHDVEPKSIERVQEFSAFNAPMTWAQFRDKLLRYYRTKIMTGLPVEIGEPTVTELRGTVFSSSTLTDQQVQRVFQNLDDDRLSEICAATPRDQIALTYVDGGKGIPFAKASPGQQASALLELLLSQSAGTLIIDQPEDDLDNKIIMKIVSLIRRSKDRRQLLFSTHNPNIVVNGDADKVIALKSGEGEQDDDSVPRIQIDIDGAIETPAIRTAITAIMEGGRDAFDLRNRKYNFDTMGD</sequence>
<dbReference type="Pfam" id="PF13476">
    <property type="entry name" value="AAA_23"/>
    <property type="match status" value="1"/>
</dbReference>
<keyword evidence="1" id="KW-0175">Coiled coil</keyword>
<dbReference type="Proteomes" id="UP000319949">
    <property type="component" value="Unassembled WGS sequence"/>
</dbReference>
<gene>
    <name evidence="4" type="ORF">FBZ96_1202</name>
</gene>
<dbReference type="InterPro" id="IPR038729">
    <property type="entry name" value="Rad50/SbcC_AAA"/>
</dbReference>
<dbReference type="InterPro" id="IPR003959">
    <property type="entry name" value="ATPase_AAA_core"/>
</dbReference>
<dbReference type="GO" id="GO:0000731">
    <property type="term" value="P:DNA synthesis involved in DNA repair"/>
    <property type="evidence" value="ECO:0007669"/>
    <property type="project" value="TreeGrafter"/>
</dbReference>